<sequence length="528" mass="61137">MTISEDELYFELEDVSNTLKCTPIIQFFQYLSIADFVIPGSDKLSAMQQKIVKLCFGKGIKNNIDFDKSIQCLVDTLNNYIDNKIEQILQAFNITDKPTSALEYLSLTEKIKFDLVIASYYQYLSGDYMLTANTDQNVDQDYVCDAILARLHIKFDPLDSSQSFCMYMLPLLSLIKKLNYKKSALYETSTDFIPLLEIEYLLYEVVNEGSEESFRDNFLTVLDFIIMTNHAVVDSSKVFSGILSIQILANFLNQNDFHSILNKYLKEKPALFDSEALLIANGMLGHFRYDEDWIQLVDNLPIKPNTKYSVIDAPFQTQFQKLIQLQLNQQKTGVSIKKQIQTLKQQQEWQIQKKAKNLQKSDLIQEIKFVTESTKTQENEPTLNDKVTLNNEQIVQKEEEIQEQKLNEQIQQLEEDLNNKVVQQPVIETASVICNEVIIEQIDEKPVIFEPVIEYVEQQPETIIPVIEQNNIDNIQTEPQQQNDSNKPLTDVQKQNSQDLKLKQQPTVQSIKSKERMQIKVRKFVTLK</sequence>
<evidence type="ECO:0000313" key="3">
    <source>
        <dbReference type="EMBL" id="CAI9950193.1"/>
    </source>
</evidence>
<keyword evidence="5" id="KW-1185">Reference proteome</keyword>
<keyword evidence="1" id="KW-0175">Coiled coil</keyword>
<evidence type="ECO:0000313" key="4">
    <source>
        <dbReference type="EMBL" id="CAL6044409.1"/>
    </source>
</evidence>
<evidence type="ECO:0000256" key="1">
    <source>
        <dbReference type="SAM" id="Coils"/>
    </source>
</evidence>
<gene>
    <name evidence="3" type="ORF">HINF_LOCUS37838</name>
    <name evidence="4" type="ORF">HINF_LOCUS40544</name>
</gene>
<name>A0AA86Q5Y1_9EUKA</name>
<organism evidence="3">
    <name type="scientific">Hexamita inflata</name>
    <dbReference type="NCBI Taxonomy" id="28002"/>
    <lineage>
        <taxon>Eukaryota</taxon>
        <taxon>Metamonada</taxon>
        <taxon>Diplomonadida</taxon>
        <taxon>Hexamitidae</taxon>
        <taxon>Hexamitinae</taxon>
        <taxon>Hexamita</taxon>
    </lineage>
</organism>
<reference evidence="4 5" key="2">
    <citation type="submission" date="2024-07" db="EMBL/GenBank/DDBJ databases">
        <authorList>
            <person name="Akdeniz Z."/>
        </authorList>
    </citation>
    <scope>NUCLEOTIDE SEQUENCE [LARGE SCALE GENOMIC DNA]</scope>
</reference>
<dbReference type="EMBL" id="CAXDID020000160">
    <property type="protein sequence ID" value="CAL6044409.1"/>
    <property type="molecule type" value="Genomic_DNA"/>
</dbReference>
<feature type="region of interest" description="Disordered" evidence="2">
    <location>
        <begin position="478"/>
        <end position="507"/>
    </location>
</feature>
<evidence type="ECO:0000313" key="5">
    <source>
        <dbReference type="Proteomes" id="UP001642409"/>
    </source>
</evidence>
<accession>A0AA86Q5Y1</accession>
<dbReference type="EMBL" id="CATOUU010000807">
    <property type="protein sequence ID" value="CAI9950193.1"/>
    <property type="molecule type" value="Genomic_DNA"/>
</dbReference>
<comment type="caution">
    <text evidence="3">The sequence shown here is derived from an EMBL/GenBank/DDBJ whole genome shotgun (WGS) entry which is preliminary data.</text>
</comment>
<reference evidence="3" key="1">
    <citation type="submission" date="2023-06" db="EMBL/GenBank/DDBJ databases">
        <authorList>
            <person name="Kurt Z."/>
        </authorList>
    </citation>
    <scope>NUCLEOTIDE SEQUENCE</scope>
</reference>
<evidence type="ECO:0000256" key="2">
    <source>
        <dbReference type="SAM" id="MobiDB-lite"/>
    </source>
</evidence>
<dbReference type="Proteomes" id="UP001642409">
    <property type="component" value="Unassembled WGS sequence"/>
</dbReference>
<dbReference type="AlphaFoldDB" id="A0AA86Q5Y1"/>
<feature type="coiled-coil region" evidence="1">
    <location>
        <begin position="396"/>
        <end position="423"/>
    </location>
</feature>
<protein>
    <submittedName>
        <fullName evidence="4">Hypothetical_protein</fullName>
    </submittedName>
</protein>
<proteinExistence type="predicted"/>